<dbReference type="SUPFAM" id="SSF51735">
    <property type="entry name" value="NAD(P)-binding Rossmann-fold domains"/>
    <property type="match status" value="1"/>
</dbReference>
<dbReference type="InterPro" id="IPR002347">
    <property type="entry name" value="SDR_fam"/>
</dbReference>
<organism evidence="3">
    <name type="scientific">marine metagenome</name>
    <dbReference type="NCBI Taxonomy" id="408172"/>
    <lineage>
        <taxon>unclassified sequences</taxon>
        <taxon>metagenomes</taxon>
        <taxon>ecological metagenomes</taxon>
    </lineage>
</organism>
<accession>A0A382U493</accession>
<evidence type="ECO:0000313" key="3">
    <source>
        <dbReference type="EMBL" id="SVD28735.1"/>
    </source>
</evidence>
<gene>
    <name evidence="3" type="ORF">METZ01_LOCUS381589</name>
</gene>
<comment type="similarity">
    <text evidence="1">Belongs to the short-chain dehydrogenases/reductases (SDR) family.</text>
</comment>
<dbReference type="PANTHER" id="PTHR43669">
    <property type="entry name" value="5-KETO-D-GLUCONATE 5-REDUCTASE"/>
    <property type="match status" value="1"/>
</dbReference>
<evidence type="ECO:0000256" key="1">
    <source>
        <dbReference type="ARBA" id="ARBA00006484"/>
    </source>
</evidence>
<sequence length="165" mass="16855">MSQITALTGKNIVVTGAAQGIGLGIVEELLSQDANVVMLDRDGEILSASAEKVGTTFGGTVLSFTTDVTDTDGVRSAFESASSHLGPLDGLVNNAGIIRMGAASESTEEDWLSQMNVNVVGAVNCCNVFREHSDGSGSIVNIASNAGKVGYPNMAAYNASKAAVI</sequence>
<feature type="non-terminal residue" evidence="3">
    <location>
        <position position="165"/>
    </location>
</feature>
<dbReference type="GO" id="GO:0016491">
    <property type="term" value="F:oxidoreductase activity"/>
    <property type="evidence" value="ECO:0007669"/>
    <property type="project" value="UniProtKB-KW"/>
</dbReference>
<dbReference type="EMBL" id="UINC01141163">
    <property type="protein sequence ID" value="SVD28735.1"/>
    <property type="molecule type" value="Genomic_DNA"/>
</dbReference>
<evidence type="ECO:0000256" key="2">
    <source>
        <dbReference type="ARBA" id="ARBA00023002"/>
    </source>
</evidence>
<dbReference type="CDD" id="cd05233">
    <property type="entry name" value="SDR_c"/>
    <property type="match status" value="1"/>
</dbReference>
<dbReference type="InterPro" id="IPR036291">
    <property type="entry name" value="NAD(P)-bd_dom_sf"/>
</dbReference>
<dbReference type="PRINTS" id="PR00081">
    <property type="entry name" value="GDHRDH"/>
</dbReference>
<proteinExistence type="inferred from homology"/>
<dbReference type="PANTHER" id="PTHR43669:SF3">
    <property type="entry name" value="ALCOHOL DEHYDROGENASE, PUTATIVE (AFU_ORTHOLOGUE AFUA_3G03445)-RELATED"/>
    <property type="match status" value="1"/>
</dbReference>
<dbReference type="Gene3D" id="3.40.50.720">
    <property type="entry name" value="NAD(P)-binding Rossmann-like Domain"/>
    <property type="match status" value="1"/>
</dbReference>
<dbReference type="PRINTS" id="PR00080">
    <property type="entry name" value="SDRFAMILY"/>
</dbReference>
<evidence type="ECO:0008006" key="4">
    <source>
        <dbReference type="Google" id="ProtNLM"/>
    </source>
</evidence>
<keyword evidence="2" id="KW-0560">Oxidoreductase</keyword>
<protein>
    <recommendedName>
        <fullName evidence="4">Short-chain dehydrogenase/reductase SDR</fullName>
    </recommendedName>
</protein>
<dbReference type="AlphaFoldDB" id="A0A382U493"/>
<name>A0A382U493_9ZZZZ</name>
<dbReference type="Pfam" id="PF00106">
    <property type="entry name" value="adh_short"/>
    <property type="match status" value="1"/>
</dbReference>
<reference evidence="3" key="1">
    <citation type="submission" date="2018-05" db="EMBL/GenBank/DDBJ databases">
        <authorList>
            <person name="Lanie J.A."/>
            <person name="Ng W.-L."/>
            <person name="Kazmierczak K.M."/>
            <person name="Andrzejewski T.M."/>
            <person name="Davidsen T.M."/>
            <person name="Wayne K.J."/>
            <person name="Tettelin H."/>
            <person name="Glass J.I."/>
            <person name="Rusch D."/>
            <person name="Podicherti R."/>
            <person name="Tsui H.-C.T."/>
            <person name="Winkler M.E."/>
        </authorList>
    </citation>
    <scope>NUCLEOTIDE SEQUENCE</scope>
</reference>